<reference evidence="1 2" key="1">
    <citation type="journal article" date="2020" name="ISME J.">
        <title>Uncovering the hidden diversity of litter-decomposition mechanisms in mushroom-forming fungi.</title>
        <authorList>
            <person name="Floudas D."/>
            <person name="Bentzer J."/>
            <person name="Ahren D."/>
            <person name="Johansson T."/>
            <person name="Persson P."/>
            <person name="Tunlid A."/>
        </authorList>
    </citation>
    <scope>NUCLEOTIDE SEQUENCE [LARGE SCALE GENOMIC DNA]</scope>
    <source>
        <strain evidence="1 2">CBS 406.79</strain>
    </source>
</reference>
<evidence type="ECO:0000313" key="1">
    <source>
        <dbReference type="EMBL" id="KAF5391114.1"/>
    </source>
</evidence>
<name>A0A8H5HXG0_9AGAR</name>
<dbReference type="EMBL" id="JAACJN010000011">
    <property type="protein sequence ID" value="KAF5391114.1"/>
    <property type="molecule type" value="Genomic_DNA"/>
</dbReference>
<accession>A0A8H5HXG0</accession>
<protein>
    <submittedName>
        <fullName evidence="1">Uncharacterized protein</fullName>
    </submittedName>
</protein>
<dbReference type="Proteomes" id="UP000518752">
    <property type="component" value="Unassembled WGS sequence"/>
</dbReference>
<evidence type="ECO:0000313" key="2">
    <source>
        <dbReference type="Proteomes" id="UP000518752"/>
    </source>
</evidence>
<gene>
    <name evidence="1" type="ORF">D9757_003067</name>
</gene>
<sequence>MRVTLIFSGLDGNLMLIPVVIQVYDPSSTYIFPGPPVAAFAGGDAANTSVSGNSGSGSTGRRVHLQEVAARAPQVLPLHPVRRAPANYSDGRPWQVLLACLRLGPAFTTDGSSSLVYFEI</sequence>
<proteinExistence type="predicted"/>
<comment type="caution">
    <text evidence="1">The sequence shown here is derived from an EMBL/GenBank/DDBJ whole genome shotgun (WGS) entry which is preliminary data.</text>
</comment>
<dbReference type="AlphaFoldDB" id="A0A8H5HXG0"/>
<organism evidence="1 2">
    <name type="scientific">Collybiopsis confluens</name>
    <dbReference type="NCBI Taxonomy" id="2823264"/>
    <lineage>
        <taxon>Eukaryota</taxon>
        <taxon>Fungi</taxon>
        <taxon>Dikarya</taxon>
        <taxon>Basidiomycota</taxon>
        <taxon>Agaricomycotina</taxon>
        <taxon>Agaricomycetes</taxon>
        <taxon>Agaricomycetidae</taxon>
        <taxon>Agaricales</taxon>
        <taxon>Marasmiineae</taxon>
        <taxon>Omphalotaceae</taxon>
        <taxon>Collybiopsis</taxon>
    </lineage>
</organism>
<keyword evidence="2" id="KW-1185">Reference proteome</keyword>